<accession>A0A415G7R8</accession>
<proteinExistence type="predicted"/>
<keyword evidence="1" id="KW-0472">Membrane</keyword>
<feature type="transmembrane region" description="Helical" evidence="1">
    <location>
        <begin position="34"/>
        <end position="60"/>
    </location>
</feature>
<evidence type="ECO:0000256" key="1">
    <source>
        <dbReference type="SAM" id="Phobius"/>
    </source>
</evidence>
<protein>
    <submittedName>
        <fullName evidence="2">Uncharacterized protein</fullName>
    </submittedName>
</protein>
<dbReference type="Proteomes" id="UP000283497">
    <property type="component" value="Unassembled WGS sequence"/>
</dbReference>
<evidence type="ECO:0000313" key="2">
    <source>
        <dbReference type="EMBL" id="RHK39669.1"/>
    </source>
</evidence>
<gene>
    <name evidence="2" type="ORF">DW068_07220</name>
</gene>
<organism evidence="2 3">
    <name type="scientific">Anaerobutyricum hallii</name>
    <dbReference type="NCBI Taxonomy" id="39488"/>
    <lineage>
        <taxon>Bacteria</taxon>
        <taxon>Bacillati</taxon>
        <taxon>Bacillota</taxon>
        <taxon>Clostridia</taxon>
        <taxon>Lachnospirales</taxon>
        <taxon>Lachnospiraceae</taxon>
        <taxon>Anaerobutyricum</taxon>
    </lineage>
</organism>
<name>A0A415G7R8_9FIRM</name>
<sequence>MNFSLNILYSPLTLCLKKTSVLNYISYNTPIHPIIFYLSQHILVATLTLCMLFTLFAPAANVNAASKRTKALTAYQKKLKKLDSKIYKFALVYLDKDSIPELLITPDFSVHAVAGEVYTYTGGKLKQLKYAGSDYGRLIYSKKKSVVSNSAWINGYGAVSTFYRFNKRGKGTKLKKFEEAYLPKTLYKINGKKVSKKKFNSEYKKMVKKYPLKEIWPSVTFNLTTNNINNLVKNYKSFIITGKKF</sequence>
<comment type="caution">
    <text evidence="2">The sequence shown here is derived from an EMBL/GenBank/DDBJ whole genome shotgun (WGS) entry which is preliminary data.</text>
</comment>
<dbReference type="EMBL" id="QRNJ01000023">
    <property type="protein sequence ID" value="RHK39669.1"/>
    <property type="molecule type" value="Genomic_DNA"/>
</dbReference>
<evidence type="ECO:0000313" key="3">
    <source>
        <dbReference type="Proteomes" id="UP000283497"/>
    </source>
</evidence>
<reference evidence="2 3" key="1">
    <citation type="submission" date="2018-08" db="EMBL/GenBank/DDBJ databases">
        <title>A genome reference for cultivated species of the human gut microbiota.</title>
        <authorList>
            <person name="Zou Y."/>
            <person name="Xue W."/>
            <person name="Luo G."/>
        </authorList>
    </citation>
    <scope>NUCLEOTIDE SEQUENCE [LARGE SCALE GENOMIC DNA]</scope>
    <source>
        <strain evidence="2 3">AF45-14BH</strain>
    </source>
</reference>
<keyword evidence="1" id="KW-1133">Transmembrane helix</keyword>
<dbReference type="AlphaFoldDB" id="A0A415G7R8"/>
<keyword evidence="1" id="KW-0812">Transmembrane</keyword>